<comment type="similarity">
    <text evidence="2 7 8">Belongs to the peptidase C12 family.</text>
</comment>
<comment type="caution">
    <text evidence="11">The sequence shown here is derived from an EMBL/GenBank/DDBJ whole genome shotgun (WGS) entry which is preliminary data.</text>
</comment>
<feature type="compositionally biased region" description="Basic and acidic residues" evidence="9">
    <location>
        <begin position="1"/>
        <end position="11"/>
    </location>
</feature>
<dbReference type="GO" id="GO:0004843">
    <property type="term" value="F:cysteine-type deubiquitinase activity"/>
    <property type="evidence" value="ECO:0007669"/>
    <property type="project" value="UniProtKB-UniRule"/>
</dbReference>
<feature type="region of interest" description="Disordered" evidence="9">
    <location>
        <begin position="1"/>
        <end position="133"/>
    </location>
</feature>
<feature type="site" description="Important for enzyme activity" evidence="7">
    <location>
        <position position="354"/>
    </location>
</feature>
<evidence type="ECO:0000256" key="8">
    <source>
        <dbReference type="RuleBase" id="RU361215"/>
    </source>
</evidence>
<dbReference type="Proteomes" id="UP001301769">
    <property type="component" value="Unassembled WGS sequence"/>
</dbReference>
<dbReference type="Pfam" id="PF01088">
    <property type="entry name" value="Peptidase_C12"/>
    <property type="match status" value="1"/>
</dbReference>
<proteinExistence type="inferred from homology"/>
<keyword evidence="12" id="KW-1185">Reference proteome</keyword>
<feature type="site" description="Transition state stabilizer" evidence="7">
    <location>
        <position position="234"/>
    </location>
</feature>
<dbReference type="GO" id="GO:0005737">
    <property type="term" value="C:cytoplasm"/>
    <property type="evidence" value="ECO:0007669"/>
    <property type="project" value="TreeGrafter"/>
</dbReference>
<evidence type="ECO:0000256" key="2">
    <source>
        <dbReference type="ARBA" id="ARBA00009326"/>
    </source>
</evidence>
<keyword evidence="6 7" id="KW-0788">Thiol protease</keyword>
<evidence type="ECO:0000256" key="7">
    <source>
        <dbReference type="PROSITE-ProRule" id="PRU01393"/>
    </source>
</evidence>
<evidence type="ECO:0000256" key="5">
    <source>
        <dbReference type="ARBA" id="ARBA00022801"/>
    </source>
</evidence>
<dbReference type="Gene3D" id="3.40.532.10">
    <property type="entry name" value="Peptidase C12, ubiquitin carboxyl-terminal hydrolase"/>
    <property type="match status" value="1"/>
</dbReference>
<dbReference type="PANTHER" id="PTHR10589:SF16">
    <property type="entry name" value="UBIQUITIN CARBOXYL-TERMINAL HYDROLASE ISOZYME L5"/>
    <property type="match status" value="1"/>
</dbReference>
<accession>A0AAN7BA20</accession>
<sequence length="449" mass="49511">MVRSAEPEQSGKPEPSSKPAEEAPAARRKLSPGRRSSQISNLSVEAERSSKSAEGQPAGQSEPPSRRSGQIPEIPEMPTLRRSARARVVSSKVTDSDERTSLSTSNPGASSPPPVKSRDVRRNPKRKATPEVYEDTHDKVLEASLEPWKENERDDWPSWAEVESNPDHFNRIFSLLGVKRAKLQELVSTDVDTLACLPKPVYGLIFLSECGATGAHDVESEPVKPPPDLWFAKQTTTNACGTVALFNIFMNAEGLPLGERLENFKHECKFLSPALRGYLLSQSTWIRATANSFSRRLDLLDAALGIQNQVDESKKRQTKKRKIVFKDKTRPSSGGSSYHFVAYVPSEQKVWQLDGLVKKPECVGEYQKGEAWTDAVCNVLAAHMLQSGDDSFSLLALTGNPSGDTEAEVDSIPGGKKDHTLGIHQWVKTLAEHGVLKELHDKVKRAKES</sequence>
<keyword evidence="4 7" id="KW-0833">Ubl conjugation pathway</keyword>
<dbReference type="AlphaFoldDB" id="A0AAN7BA20"/>
<evidence type="ECO:0000313" key="12">
    <source>
        <dbReference type="Proteomes" id="UP001301769"/>
    </source>
</evidence>
<evidence type="ECO:0000256" key="6">
    <source>
        <dbReference type="ARBA" id="ARBA00022807"/>
    </source>
</evidence>
<reference evidence="11" key="1">
    <citation type="journal article" date="2023" name="Mol. Phylogenet. Evol.">
        <title>Genome-scale phylogeny and comparative genomics of the fungal order Sordariales.</title>
        <authorList>
            <person name="Hensen N."/>
            <person name="Bonometti L."/>
            <person name="Westerberg I."/>
            <person name="Brannstrom I.O."/>
            <person name="Guillou S."/>
            <person name="Cros-Aarteil S."/>
            <person name="Calhoun S."/>
            <person name="Haridas S."/>
            <person name="Kuo A."/>
            <person name="Mondo S."/>
            <person name="Pangilinan J."/>
            <person name="Riley R."/>
            <person name="LaButti K."/>
            <person name="Andreopoulos B."/>
            <person name="Lipzen A."/>
            <person name="Chen C."/>
            <person name="Yan M."/>
            <person name="Daum C."/>
            <person name="Ng V."/>
            <person name="Clum A."/>
            <person name="Steindorff A."/>
            <person name="Ohm R.A."/>
            <person name="Martin F."/>
            <person name="Silar P."/>
            <person name="Natvig D.O."/>
            <person name="Lalanne C."/>
            <person name="Gautier V."/>
            <person name="Ament-Velasquez S.L."/>
            <person name="Kruys A."/>
            <person name="Hutchinson M.I."/>
            <person name="Powell A.J."/>
            <person name="Barry K."/>
            <person name="Miller A.N."/>
            <person name="Grigoriev I.V."/>
            <person name="Debuchy R."/>
            <person name="Gladieux P."/>
            <person name="Hiltunen Thoren M."/>
            <person name="Johannesson H."/>
        </authorList>
    </citation>
    <scope>NUCLEOTIDE SEQUENCE</scope>
    <source>
        <strain evidence="11">PSN293</strain>
    </source>
</reference>
<organism evidence="11 12">
    <name type="scientific">Rhypophila decipiens</name>
    <dbReference type="NCBI Taxonomy" id="261697"/>
    <lineage>
        <taxon>Eukaryota</taxon>
        <taxon>Fungi</taxon>
        <taxon>Dikarya</taxon>
        <taxon>Ascomycota</taxon>
        <taxon>Pezizomycotina</taxon>
        <taxon>Sordariomycetes</taxon>
        <taxon>Sordariomycetidae</taxon>
        <taxon>Sordariales</taxon>
        <taxon>Naviculisporaceae</taxon>
        <taxon>Rhypophila</taxon>
    </lineage>
</organism>
<dbReference type="GO" id="GO:0016579">
    <property type="term" value="P:protein deubiquitination"/>
    <property type="evidence" value="ECO:0007669"/>
    <property type="project" value="TreeGrafter"/>
</dbReference>
<dbReference type="PROSITE" id="PS52048">
    <property type="entry name" value="UCH_DOMAIN"/>
    <property type="match status" value="1"/>
</dbReference>
<feature type="active site" description="Proton donor" evidence="7">
    <location>
        <position position="339"/>
    </location>
</feature>
<dbReference type="PANTHER" id="PTHR10589">
    <property type="entry name" value="UBIQUITIN CARBOXYL-TERMINAL HYDROLASE"/>
    <property type="match status" value="1"/>
</dbReference>
<keyword evidence="5 7" id="KW-0378">Hydrolase</keyword>
<dbReference type="GO" id="GO:0006511">
    <property type="term" value="P:ubiquitin-dependent protein catabolic process"/>
    <property type="evidence" value="ECO:0007669"/>
    <property type="project" value="UniProtKB-UniRule"/>
</dbReference>
<feature type="active site" description="Nucleophile" evidence="7">
    <location>
        <position position="240"/>
    </location>
</feature>
<evidence type="ECO:0000313" key="11">
    <source>
        <dbReference type="EMBL" id="KAK4216353.1"/>
    </source>
</evidence>
<protein>
    <recommendedName>
        <fullName evidence="8">Ubiquitin carboxyl-terminal hydrolase</fullName>
        <ecNumber evidence="8">3.4.19.12</ecNumber>
    </recommendedName>
</protein>
<reference evidence="11" key="2">
    <citation type="submission" date="2023-05" db="EMBL/GenBank/DDBJ databases">
        <authorList>
            <consortium name="Lawrence Berkeley National Laboratory"/>
            <person name="Steindorff A."/>
            <person name="Hensen N."/>
            <person name="Bonometti L."/>
            <person name="Westerberg I."/>
            <person name="Brannstrom I.O."/>
            <person name="Guillou S."/>
            <person name="Cros-Aarteil S."/>
            <person name="Calhoun S."/>
            <person name="Haridas S."/>
            <person name="Kuo A."/>
            <person name="Mondo S."/>
            <person name="Pangilinan J."/>
            <person name="Riley R."/>
            <person name="Labutti K."/>
            <person name="Andreopoulos B."/>
            <person name="Lipzen A."/>
            <person name="Chen C."/>
            <person name="Yanf M."/>
            <person name="Daum C."/>
            <person name="Ng V."/>
            <person name="Clum A."/>
            <person name="Ohm R."/>
            <person name="Martin F."/>
            <person name="Silar P."/>
            <person name="Natvig D."/>
            <person name="Lalanne C."/>
            <person name="Gautier V."/>
            <person name="Ament-Velasquez S.L."/>
            <person name="Kruys A."/>
            <person name="Hutchinson M.I."/>
            <person name="Powell A.J."/>
            <person name="Barry K."/>
            <person name="Miller A.N."/>
            <person name="Grigoriev I.V."/>
            <person name="Debuchy R."/>
            <person name="Gladieux P."/>
            <person name="Thoren M.H."/>
            <person name="Johannesson H."/>
        </authorList>
    </citation>
    <scope>NUCLEOTIDE SEQUENCE</scope>
    <source>
        <strain evidence="11">PSN293</strain>
    </source>
</reference>
<keyword evidence="3 7" id="KW-0645">Protease</keyword>
<evidence type="ECO:0000256" key="1">
    <source>
        <dbReference type="ARBA" id="ARBA00000707"/>
    </source>
</evidence>
<feature type="compositionally biased region" description="Polar residues" evidence="9">
    <location>
        <begin position="34"/>
        <end position="43"/>
    </location>
</feature>
<dbReference type="InterPro" id="IPR038765">
    <property type="entry name" value="Papain-like_cys_pep_sf"/>
</dbReference>
<name>A0AAN7BA20_9PEZI</name>
<dbReference type="EMBL" id="MU858069">
    <property type="protein sequence ID" value="KAK4216353.1"/>
    <property type="molecule type" value="Genomic_DNA"/>
</dbReference>
<dbReference type="PRINTS" id="PR00707">
    <property type="entry name" value="UBCTHYDRLASE"/>
</dbReference>
<comment type="catalytic activity">
    <reaction evidence="1 7 8">
        <text>Thiol-dependent hydrolysis of ester, thioester, amide, peptide and isopeptide bonds formed by the C-terminal Gly of ubiquitin (a 76-residue protein attached to proteins as an intracellular targeting signal).</text>
        <dbReference type="EC" id="3.4.19.12"/>
    </reaction>
</comment>
<evidence type="ECO:0000259" key="10">
    <source>
        <dbReference type="PROSITE" id="PS52048"/>
    </source>
</evidence>
<feature type="domain" description="UCH catalytic" evidence="10">
    <location>
        <begin position="158"/>
        <end position="399"/>
    </location>
</feature>
<dbReference type="InterPro" id="IPR001578">
    <property type="entry name" value="Peptidase_C12_UCH"/>
</dbReference>
<dbReference type="EC" id="3.4.19.12" evidence="8"/>
<gene>
    <name evidence="11" type="ORF">QBC37DRAFT_455555</name>
</gene>
<evidence type="ECO:0000256" key="3">
    <source>
        <dbReference type="ARBA" id="ARBA00022670"/>
    </source>
</evidence>
<dbReference type="InterPro" id="IPR036959">
    <property type="entry name" value="Peptidase_C12_UCH_sf"/>
</dbReference>
<dbReference type="SUPFAM" id="SSF54001">
    <property type="entry name" value="Cysteine proteinases"/>
    <property type="match status" value="1"/>
</dbReference>
<evidence type="ECO:0000256" key="9">
    <source>
        <dbReference type="SAM" id="MobiDB-lite"/>
    </source>
</evidence>
<evidence type="ECO:0000256" key="4">
    <source>
        <dbReference type="ARBA" id="ARBA00022786"/>
    </source>
</evidence>